<keyword evidence="1" id="KW-0963">Cytoplasm</keyword>
<dbReference type="Pfam" id="PF04397">
    <property type="entry name" value="LytTR"/>
    <property type="match status" value="1"/>
</dbReference>
<evidence type="ECO:0000313" key="8">
    <source>
        <dbReference type="EMBL" id="TDG67976.1"/>
    </source>
</evidence>
<dbReference type="InterPro" id="IPR001789">
    <property type="entry name" value="Sig_transdc_resp-reg_receiver"/>
</dbReference>
<dbReference type="GO" id="GO:0000156">
    <property type="term" value="F:phosphorelay response regulator activity"/>
    <property type="evidence" value="ECO:0007669"/>
    <property type="project" value="InterPro"/>
</dbReference>
<keyword evidence="2" id="KW-0902">Two-component regulatory system</keyword>
<dbReference type="EMBL" id="PUFI01000014">
    <property type="protein sequence ID" value="TDG67976.1"/>
    <property type="molecule type" value="Genomic_DNA"/>
</dbReference>
<evidence type="ECO:0000256" key="2">
    <source>
        <dbReference type="ARBA" id="ARBA00023012"/>
    </source>
</evidence>
<dbReference type="Gene3D" id="2.40.50.1020">
    <property type="entry name" value="LytTr DNA-binding domain"/>
    <property type="match status" value="1"/>
</dbReference>
<feature type="domain" description="Response regulatory" evidence="6">
    <location>
        <begin position="2"/>
        <end position="126"/>
    </location>
</feature>
<dbReference type="SMART" id="SM00448">
    <property type="entry name" value="REC"/>
    <property type="match status" value="1"/>
</dbReference>
<keyword evidence="5" id="KW-0597">Phosphoprotein</keyword>
<dbReference type="AlphaFoldDB" id="A0A4R5N7W1"/>
<organism evidence="8 9">
    <name type="scientific">Leuconostoc fallax</name>
    <dbReference type="NCBI Taxonomy" id="1251"/>
    <lineage>
        <taxon>Bacteria</taxon>
        <taxon>Bacillati</taxon>
        <taxon>Bacillota</taxon>
        <taxon>Bacilli</taxon>
        <taxon>Lactobacillales</taxon>
        <taxon>Lactobacillaceae</taxon>
        <taxon>Leuconostoc</taxon>
    </lineage>
</organism>
<evidence type="ECO:0000259" key="6">
    <source>
        <dbReference type="PROSITE" id="PS50110"/>
    </source>
</evidence>
<dbReference type="PROSITE" id="PS50110">
    <property type="entry name" value="RESPONSE_REGULATORY"/>
    <property type="match status" value="1"/>
</dbReference>
<keyword evidence="9" id="KW-1185">Reference proteome</keyword>
<comment type="function">
    <text evidence="4">Required for high-level post-exponential phase expression of a series of secreted proteins.</text>
</comment>
<evidence type="ECO:0000256" key="5">
    <source>
        <dbReference type="PROSITE-ProRule" id="PRU00169"/>
    </source>
</evidence>
<dbReference type="GO" id="GO:0003677">
    <property type="term" value="F:DNA binding"/>
    <property type="evidence" value="ECO:0007669"/>
    <property type="project" value="InterPro"/>
</dbReference>
<dbReference type="SMART" id="SM00850">
    <property type="entry name" value="LytTR"/>
    <property type="match status" value="1"/>
</dbReference>
<protein>
    <recommendedName>
        <fullName evidence="10">Response regulatory domain-containing protein</fullName>
    </recommendedName>
</protein>
<evidence type="ECO:0008006" key="10">
    <source>
        <dbReference type="Google" id="ProtNLM"/>
    </source>
</evidence>
<dbReference type="InterPro" id="IPR046947">
    <property type="entry name" value="LytR-like"/>
</dbReference>
<dbReference type="SUPFAM" id="SSF52172">
    <property type="entry name" value="CheY-like"/>
    <property type="match status" value="1"/>
</dbReference>
<dbReference type="PANTHER" id="PTHR37299">
    <property type="entry name" value="TRANSCRIPTIONAL REGULATOR-RELATED"/>
    <property type="match status" value="1"/>
</dbReference>
<comment type="caution">
    <text evidence="8">The sequence shown here is derived from an EMBL/GenBank/DDBJ whole genome shotgun (WGS) entry which is preliminary data.</text>
</comment>
<gene>
    <name evidence="8" type="ORF">C5L23_000282</name>
</gene>
<proteinExistence type="predicted"/>
<evidence type="ECO:0000256" key="4">
    <source>
        <dbReference type="ARBA" id="ARBA00037164"/>
    </source>
</evidence>
<dbReference type="Proteomes" id="UP000295681">
    <property type="component" value="Unassembled WGS sequence"/>
</dbReference>
<evidence type="ECO:0000259" key="7">
    <source>
        <dbReference type="PROSITE" id="PS50930"/>
    </source>
</evidence>
<dbReference type="CDD" id="cd17533">
    <property type="entry name" value="REC_LytTR_AgrA-like"/>
    <property type="match status" value="1"/>
</dbReference>
<feature type="domain" description="HTH LytTR-type" evidence="7">
    <location>
        <begin position="142"/>
        <end position="241"/>
    </location>
</feature>
<dbReference type="PROSITE" id="PS50930">
    <property type="entry name" value="HTH_LYTTR"/>
    <property type="match status" value="1"/>
</dbReference>
<reference evidence="8 9" key="1">
    <citation type="journal article" date="2019" name="Appl. Microbiol. Biotechnol.">
        <title>Uncovering carbohydrate metabolism through a genotype-phenotype association study of 56 lactic acid bacteria genomes.</title>
        <authorList>
            <person name="Buron-Moles G."/>
            <person name="Chailyan A."/>
            <person name="Dolejs I."/>
            <person name="Forster J."/>
            <person name="Miks M.H."/>
        </authorList>
    </citation>
    <scope>NUCLEOTIDE SEQUENCE [LARGE SCALE GENOMIC DNA]</scope>
    <source>
        <strain evidence="8 9">ATCC 700006</strain>
    </source>
</reference>
<dbReference type="STRING" id="907931.GCA_000165675_01084"/>
<dbReference type="PANTHER" id="PTHR37299:SF3">
    <property type="entry name" value="STAGE 0 SPORULATION PROTEIN A HOMOLOG"/>
    <property type="match status" value="1"/>
</dbReference>
<accession>A0A4R5N7W1</accession>
<sequence length="241" mass="28357">MHINILEDSIIQQQRLRQYLEELIQENNWLCHDINTYSRSEQLLQDLPTKGSHDVYFLDIEIKGSDKKGLHVAQAIRNKDPYATIIFVTTHSEFIALTFQYQVSALDFIDKSQNCEAFKERLKKCLLHILSQNEQEPSLDLFKYHTAQAHFQIPFQDILYFETLSGSRQIVLVAKHKRIAFNGKMQDIENMDNRFFRSHRGFIVNIDNIEKIDKRNKVVVVRNHATCLISRRKIKALELLL</sequence>
<feature type="modified residue" description="4-aspartylphosphate" evidence="5">
    <location>
        <position position="59"/>
    </location>
</feature>
<dbReference type="Pfam" id="PF00072">
    <property type="entry name" value="Response_reg"/>
    <property type="match status" value="1"/>
</dbReference>
<dbReference type="InterPro" id="IPR011006">
    <property type="entry name" value="CheY-like_superfamily"/>
</dbReference>
<evidence type="ECO:0000256" key="1">
    <source>
        <dbReference type="ARBA" id="ARBA00022490"/>
    </source>
</evidence>
<keyword evidence="3" id="KW-0010">Activator</keyword>
<evidence type="ECO:0000256" key="3">
    <source>
        <dbReference type="ARBA" id="ARBA00023159"/>
    </source>
</evidence>
<dbReference type="Gene3D" id="3.40.50.2300">
    <property type="match status" value="1"/>
</dbReference>
<dbReference type="InterPro" id="IPR007492">
    <property type="entry name" value="LytTR_DNA-bd_dom"/>
</dbReference>
<name>A0A4R5N7W1_9LACO</name>
<dbReference type="RefSeq" id="WP_133264359.1">
    <property type="nucleotide sequence ID" value="NZ_JAGYGP010000001.1"/>
</dbReference>
<evidence type="ECO:0000313" key="9">
    <source>
        <dbReference type="Proteomes" id="UP000295681"/>
    </source>
</evidence>